<evidence type="ECO:0000256" key="1">
    <source>
        <dbReference type="SAM" id="MobiDB-lite"/>
    </source>
</evidence>
<sequence>MTRHQAEHQISPTTRRTKSFDDQAWKVHDETVNLSANISAISTTALAIRSPAVDYDLESLGSSREPRSRSSGLNEVLVAAGTDELHTSDAHTCSTLNRGEVRKSRSKMKSYLKRCKDVLISGVVGHTGGAGSCPNTGTPEDHQDVVVYHAQSDESQPNSASCWYLDDHLMELRPEDNREPYSSLASARLKLEMEESRMARESTADVERRLDEVPAVGAEVPTANVTTIVTNTSSSSMARIGSTSEQLHRPSTEESTSNDDVISEDSEVVPKSKWRRRSNRTGSYQSNREALQREPPPLRRASTPSTNFPVHRTGGKMYGEQKIERDRADNPISARLSRLV</sequence>
<protein>
    <submittedName>
        <fullName evidence="2">Uncharacterized protein</fullName>
    </submittedName>
</protein>
<dbReference type="VEuPathDB" id="VectorBase:ACUA010785"/>
<dbReference type="EnsemblMetazoa" id="ACUA010785-RA">
    <property type="protein sequence ID" value="ACUA010785-PA"/>
    <property type="gene ID" value="ACUA010785"/>
</dbReference>
<reference evidence="2" key="2">
    <citation type="submission" date="2020-05" db="UniProtKB">
        <authorList>
            <consortium name="EnsemblMetazoa"/>
        </authorList>
    </citation>
    <scope>IDENTIFICATION</scope>
    <source>
        <strain evidence="2">A-37</strain>
    </source>
</reference>
<organism evidence="2 3">
    <name type="scientific">Anopheles culicifacies</name>
    <dbReference type="NCBI Taxonomy" id="139723"/>
    <lineage>
        <taxon>Eukaryota</taxon>
        <taxon>Metazoa</taxon>
        <taxon>Ecdysozoa</taxon>
        <taxon>Arthropoda</taxon>
        <taxon>Hexapoda</taxon>
        <taxon>Insecta</taxon>
        <taxon>Pterygota</taxon>
        <taxon>Neoptera</taxon>
        <taxon>Endopterygota</taxon>
        <taxon>Diptera</taxon>
        <taxon>Nematocera</taxon>
        <taxon>Culicoidea</taxon>
        <taxon>Culicidae</taxon>
        <taxon>Anophelinae</taxon>
        <taxon>Anopheles</taxon>
        <taxon>culicifacies species complex</taxon>
    </lineage>
</organism>
<feature type="region of interest" description="Disordered" evidence="1">
    <location>
        <begin position="227"/>
        <end position="329"/>
    </location>
</feature>
<dbReference type="Proteomes" id="UP000075883">
    <property type="component" value="Unassembled WGS sequence"/>
</dbReference>
<keyword evidence="3" id="KW-1185">Reference proteome</keyword>
<name>A0A182M6N0_9DIPT</name>
<reference evidence="3" key="1">
    <citation type="submission" date="2013-09" db="EMBL/GenBank/DDBJ databases">
        <title>The Genome Sequence of Anopheles culicifacies species A.</title>
        <authorList>
            <consortium name="The Broad Institute Genomics Platform"/>
            <person name="Neafsey D.E."/>
            <person name="Besansky N."/>
            <person name="Howell P."/>
            <person name="Walton C."/>
            <person name="Young S.K."/>
            <person name="Zeng Q."/>
            <person name="Gargeya S."/>
            <person name="Fitzgerald M."/>
            <person name="Haas B."/>
            <person name="Abouelleil A."/>
            <person name="Allen A.W."/>
            <person name="Alvarado L."/>
            <person name="Arachchi H.M."/>
            <person name="Berlin A.M."/>
            <person name="Chapman S.B."/>
            <person name="Gainer-Dewar J."/>
            <person name="Goldberg J."/>
            <person name="Griggs A."/>
            <person name="Gujja S."/>
            <person name="Hansen M."/>
            <person name="Howarth C."/>
            <person name="Imamovic A."/>
            <person name="Ireland A."/>
            <person name="Larimer J."/>
            <person name="McCowan C."/>
            <person name="Murphy C."/>
            <person name="Pearson M."/>
            <person name="Poon T.W."/>
            <person name="Priest M."/>
            <person name="Roberts A."/>
            <person name="Saif S."/>
            <person name="Shea T."/>
            <person name="Sisk P."/>
            <person name="Sykes S."/>
            <person name="Wortman J."/>
            <person name="Nusbaum C."/>
            <person name="Birren B."/>
        </authorList>
    </citation>
    <scope>NUCLEOTIDE SEQUENCE [LARGE SCALE GENOMIC DNA]</scope>
    <source>
        <strain evidence="3">A-37</strain>
    </source>
</reference>
<evidence type="ECO:0000313" key="3">
    <source>
        <dbReference type="Proteomes" id="UP000075883"/>
    </source>
</evidence>
<feature type="compositionally biased region" description="Low complexity" evidence="1">
    <location>
        <begin position="227"/>
        <end position="236"/>
    </location>
</feature>
<evidence type="ECO:0000313" key="2">
    <source>
        <dbReference type="EnsemblMetazoa" id="ACUA010785-PA"/>
    </source>
</evidence>
<dbReference type="EMBL" id="AXCM01008616">
    <property type="status" value="NOT_ANNOTATED_CDS"/>
    <property type="molecule type" value="Genomic_DNA"/>
</dbReference>
<feature type="compositionally biased region" description="Basic and acidic residues" evidence="1">
    <location>
        <begin position="319"/>
        <end position="329"/>
    </location>
</feature>
<accession>A0A182M6N0</accession>
<proteinExistence type="predicted"/>
<dbReference type="AlphaFoldDB" id="A0A182M6N0"/>
<feature type="compositionally biased region" description="Polar residues" evidence="1">
    <location>
        <begin position="280"/>
        <end position="289"/>
    </location>
</feature>